<name>A0A3L8Q129_9GAMM</name>
<dbReference type="PANTHER" id="PTHR24198:SF165">
    <property type="entry name" value="ANKYRIN REPEAT-CONTAINING PROTEIN-RELATED"/>
    <property type="match status" value="1"/>
</dbReference>
<protein>
    <submittedName>
        <fullName evidence="1">Ankyrin repeat domain-containing protein</fullName>
    </submittedName>
</protein>
<gene>
    <name evidence="1" type="ORF">D5018_03435</name>
</gene>
<comment type="caution">
    <text evidence="1">The sequence shown here is derived from an EMBL/GenBank/DDBJ whole genome shotgun (WGS) entry which is preliminary data.</text>
</comment>
<dbReference type="Proteomes" id="UP000281474">
    <property type="component" value="Unassembled WGS sequence"/>
</dbReference>
<dbReference type="InterPro" id="IPR036770">
    <property type="entry name" value="Ankyrin_rpt-contain_sf"/>
</dbReference>
<organism evidence="1 2">
    <name type="scientific">Parashewanella curva</name>
    <dbReference type="NCBI Taxonomy" id="2338552"/>
    <lineage>
        <taxon>Bacteria</taxon>
        <taxon>Pseudomonadati</taxon>
        <taxon>Pseudomonadota</taxon>
        <taxon>Gammaproteobacteria</taxon>
        <taxon>Alteromonadales</taxon>
        <taxon>Shewanellaceae</taxon>
        <taxon>Parashewanella</taxon>
    </lineage>
</organism>
<sequence>MIKRITRLVNHKNLNWSLMLYKAIQAGNKAIFQKLFQKSGISGHHKIYSGRTVFCSALIHQQKEIYTYLLRGGQVTLAEHGVAALFHAMMTDKAELLQELIEIGVPVTCDLRNNETALNFALYYASTNAFLILIKKAPILAQMQNYDKQLPLHIAVIKTELTKVKALLSVYPEGALIKNELGQTPYSLALETMDDAMISLFEPYVEAHDMKPKLKRVAPIIPSSKETYI</sequence>
<keyword evidence="2" id="KW-1185">Reference proteome</keyword>
<dbReference type="SUPFAM" id="SSF48403">
    <property type="entry name" value="Ankyrin repeat"/>
    <property type="match status" value="1"/>
</dbReference>
<dbReference type="Gene3D" id="1.25.40.20">
    <property type="entry name" value="Ankyrin repeat-containing domain"/>
    <property type="match status" value="1"/>
</dbReference>
<reference evidence="1 2" key="1">
    <citation type="submission" date="2018-09" db="EMBL/GenBank/DDBJ databases">
        <title>Phylogeny of the Shewanellaceae, and recommendation for two new genera, Pseudoshewanella and Parashewanella.</title>
        <authorList>
            <person name="Wang G."/>
        </authorList>
    </citation>
    <scope>NUCLEOTIDE SEQUENCE [LARGE SCALE GENOMIC DNA]</scope>
    <source>
        <strain evidence="1 2">C51</strain>
    </source>
</reference>
<dbReference type="EMBL" id="QZEI01000006">
    <property type="protein sequence ID" value="RLV61160.1"/>
    <property type="molecule type" value="Genomic_DNA"/>
</dbReference>
<evidence type="ECO:0000313" key="1">
    <source>
        <dbReference type="EMBL" id="RLV61160.1"/>
    </source>
</evidence>
<proteinExistence type="predicted"/>
<evidence type="ECO:0000313" key="2">
    <source>
        <dbReference type="Proteomes" id="UP000281474"/>
    </source>
</evidence>
<dbReference type="AlphaFoldDB" id="A0A3L8Q129"/>
<dbReference type="PANTHER" id="PTHR24198">
    <property type="entry name" value="ANKYRIN REPEAT AND PROTEIN KINASE DOMAIN-CONTAINING PROTEIN"/>
    <property type="match status" value="1"/>
</dbReference>
<accession>A0A3L8Q129</accession>